<dbReference type="InParanoid" id="A0A0U5JBE0"/>
<name>A0A0U5JBE0_9BACT</name>
<keyword evidence="3" id="KW-1185">Reference proteome</keyword>
<dbReference type="PATRIC" id="fig|389348.3.peg.414"/>
<dbReference type="Proteomes" id="UP000069902">
    <property type="component" value="Chromosome cPNK"/>
</dbReference>
<evidence type="ECO:0000256" key="1">
    <source>
        <dbReference type="SAM" id="MobiDB-lite"/>
    </source>
</evidence>
<organism evidence="2 3">
    <name type="scientific">Candidatus Protochlamydia naegleriophila</name>
    <dbReference type="NCBI Taxonomy" id="389348"/>
    <lineage>
        <taxon>Bacteria</taxon>
        <taxon>Pseudomonadati</taxon>
        <taxon>Chlamydiota</taxon>
        <taxon>Chlamydiia</taxon>
        <taxon>Parachlamydiales</taxon>
        <taxon>Parachlamydiaceae</taxon>
        <taxon>Candidatus Protochlamydia</taxon>
    </lineage>
</organism>
<evidence type="ECO:0000313" key="3">
    <source>
        <dbReference type="Proteomes" id="UP000069902"/>
    </source>
</evidence>
<gene>
    <name evidence="2" type="ORF">PNK_0368</name>
</gene>
<feature type="compositionally biased region" description="Acidic residues" evidence="1">
    <location>
        <begin position="131"/>
        <end position="141"/>
    </location>
</feature>
<dbReference type="KEGG" id="pnl:PNK_0368"/>
<accession>A0A0U5JBE0</accession>
<evidence type="ECO:0000313" key="2">
    <source>
        <dbReference type="EMBL" id="CUI16002.1"/>
    </source>
</evidence>
<protein>
    <submittedName>
        <fullName evidence="2">Uncharacterized protein</fullName>
    </submittedName>
</protein>
<proteinExistence type="predicted"/>
<sequence length="169" mass="18870">MVTQIDTTFKMGCMAAVGYGAGIVLKTDPKVMALAWLGGEIALQVLKNVHHLPLPKVIAGSFMSFSLRSHEIIENSIRSHLITVGAFVTSSILIDKLATLFDKLCRAARNSNSSANLQGRVREMEMHVEEVSDDSDDEVEEVEYRQDAYPTTQPLAFPTPNYRTHYERR</sequence>
<feature type="region of interest" description="Disordered" evidence="1">
    <location>
        <begin position="129"/>
        <end position="169"/>
    </location>
</feature>
<dbReference type="EMBL" id="LN879502">
    <property type="protein sequence ID" value="CUI16002.1"/>
    <property type="molecule type" value="Genomic_DNA"/>
</dbReference>
<dbReference type="RefSeq" id="WP_059059931.1">
    <property type="nucleotide sequence ID" value="NZ_LN879502.1"/>
</dbReference>
<reference evidence="3" key="1">
    <citation type="submission" date="2015-09" db="EMBL/GenBank/DDBJ databases">
        <authorList>
            <person name="Bertelli C."/>
        </authorList>
    </citation>
    <scope>NUCLEOTIDE SEQUENCE [LARGE SCALE GENOMIC DNA]</scope>
    <source>
        <strain evidence="3">KNic</strain>
    </source>
</reference>
<dbReference type="AlphaFoldDB" id="A0A0U5JBE0"/>